<dbReference type="EMBL" id="KY984068">
    <property type="protein sequence ID" value="ARW58954.1"/>
    <property type="molecule type" value="Genomic_DNA"/>
</dbReference>
<dbReference type="Proteomes" id="UP000240568">
    <property type="component" value="Segment"/>
</dbReference>
<protein>
    <submittedName>
        <fullName evidence="2">Uncharacterized protein</fullName>
    </submittedName>
</protein>
<evidence type="ECO:0000256" key="1">
    <source>
        <dbReference type="SAM" id="MobiDB-lite"/>
    </source>
</evidence>
<feature type="region of interest" description="Disordered" evidence="1">
    <location>
        <begin position="66"/>
        <end position="112"/>
    </location>
</feature>
<evidence type="ECO:0000313" key="2">
    <source>
        <dbReference type="EMBL" id="ARW58954.1"/>
    </source>
</evidence>
<sequence length="112" mass="12476">MNRFTAVSKDAQIVLLSCALAGTLNILGREHQDGGKQVFEFTLAKIGLAPDEFKFILDQMSSDVEEEVRSVTGLPDEDEDTASDLDTMEDSPNKGEYDTSRMNKDGWEDLDR</sequence>
<accession>A0A2H4IBP9</accession>
<evidence type="ECO:0000313" key="3">
    <source>
        <dbReference type="Proteomes" id="UP000240568"/>
    </source>
</evidence>
<proteinExistence type="predicted"/>
<feature type="compositionally biased region" description="Acidic residues" evidence="1">
    <location>
        <begin position="75"/>
        <end position="89"/>
    </location>
</feature>
<reference evidence="2 3" key="1">
    <citation type="submission" date="2017-04" db="EMBL/GenBank/DDBJ databases">
        <authorList>
            <person name="Afonso C.L."/>
            <person name="Miller P.J."/>
            <person name="Scott M.A."/>
            <person name="Spackman E."/>
            <person name="Goraichik I."/>
            <person name="Dimitrov K.M."/>
            <person name="Suarez D.L."/>
            <person name="Swayne D.E."/>
        </authorList>
    </citation>
    <scope>NUCLEOTIDE SEQUENCE [LARGE SCALE GENOMIC DNA]</scope>
</reference>
<gene>
    <name evidence="2" type="ORF">Y3_314</name>
</gene>
<organism evidence="2 3">
    <name type="scientific">Erwinia phage vB_EamM_Y3</name>
    <dbReference type="NCBI Taxonomy" id="1983553"/>
    <lineage>
        <taxon>Viruses</taxon>
        <taxon>Duplodnaviria</taxon>
        <taxon>Heunggongvirae</taxon>
        <taxon>Uroviricota</taxon>
        <taxon>Caudoviricetes</taxon>
        <taxon>Sasquatchvirus</taxon>
        <taxon>Sasquatchvirus Y3</taxon>
    </lineage>
</organism>
<feature type="compositionally biased region" description="Basic and acidic residues" evidence="1">
    <location>
        <begin position="91"/>
        <end position="112"/>
    </location>
</feature>
<name>A0A2H4IBP9_9CAUD</name>
<keyword evidence="3" id="KW-1185">Reference proteome</keyword>